<feature type="compositionally biased region" description="Basic and acidic residues" evidence="1">
    <location>
        <begin position="378"/>
        <end position="387"/>
    </location>
</feature>
<evidence type="ECO:0000313" key="3">
    <source>
        <dbReference type="EMBL" id="GGC67186.1"/>
    </source>
</evidence>
<evidence type="ECO:0000256" key="1">
    <source>
        <dbReference type="SAM" id="MobiDB-lite"/>
    </source>
</evidence>
<feature type="region of interest" description="Disordered" evidence="1">
    <location>
        <begin position="283"/>
        <end position="302"/>
    </location>
</feature>
<evidence type="ECO:0000313" key="4">
    <source>
        <dbReference type="Proteomes" id="UP000641514"/>
    </source>
</evidence>
<accession>A0A916UBQ4</accession>
<dbReference type="RefSeq" id="WP_188673894.1">
    <property type="nucleotide sequence ID" value="NZ_BMJH01000002.1"/>
</dbReference>
<keyword evidence="2" id="KW-0472">Membrane</keyword>
<proteinExistence type="predicted"/>
<keyword evidence="2" id="KW-0812">Transmembrane</keyword>
<feature type="region of interest" description="Disordered" evidence="1">
    <location>
        <begin position="374"/>
        <end position="401"/>
    </location>
</feature>
<feature type="transmembrane region" description="Helical" evidence="2">
    <location>
        <begin position="429"/>
        <end position="456"/>
    </location>
</feature>
<sequence>MTAQGHANKENLGIIVTSDGVRSALHGPEDEPEFRFRPLNRDNAHDVGDIVSSMIGITRIRAATKHADLGRVVIACMTPEQQDQANQVLTAQGIKDQRFVPVDEAMWRFARTLEQVRGAATVALVMVTDDGCQSALYDGYTGTRLAAKFDPQLTLAGVDEHIRDIVAEKAPGVRIGVAKATMLRKQLADQDTATLTKGSATIEITRSDVDGIVADQTSLAVSHIEALCEKAQVEPDVLCVFGGGMFFDALVRRTSEHPTCSVVVPPDHENAAALGALNFYQQWYPPTRPQPSQPPLDEAAPAPELDDSLVIDDRRASAKPKPSSPAEPVDVSPDPDVLPAEAPRCGGQVGSKYVAPVASNPRVHATQLAEPSVVADDQLEHSSEVRPARSARPDTSTHPLAAGKKVVEIKTAARSPRKRRRKRRRSKRAVSASAIAMTGLLGLGAGFVVVVLWLLLLA</sequence>
<keyword evidence="2" id="KW-1133">Transmembrane helix</keyword>
<reference evidence="3" key="2">
    <citation type="submission" date="2020-09" db="EMBL/GenBank/DDBJ databases">
        <authorList>
            <person name="Sun Q."/>
            <person name="Zhou Y."/>
        </authorList>
    </citation>
    <scope>NUCLEOTIDE SEQUENCE</scope>
    <source>
        <strain evidence="3">CGMCC 1.15478</strain>
    </source>
</reference>
<comment type="caution">
    <text evidence="3">The sequence shown here is derived from an EMBL/GenBank/DDBJ whole genome shotgun (WGS) entry which is preliminary data.</text>
</comment>
<organism evidence="3 4">
    <name type="scientific">Hoyosella rhizosphaerae</name>
    <dbReference type="NCBI Taxonomy" id="1755582"/>
    <lineage>
        <taxon>Bacteria</taxon>
        <taxon>Bacillati</taxon>
        <taxon>Actinomycetota</taxon>
        <taxon>Actinomycetes</taxon>
        <taxon>Mycobacteriales</taxon>
        <taxon>Hoyosellaceae</taxon>
        <taxon>Hoyosella</taxon>
    </lineage>
</organism>
<gene>
    <name evidence="3" type="ORF">GCM10011410_19820</name>
</gene>
<dbReference type="InterPro" id="IPR043129">
    <property type="entry name" value="ATPase_NBD"/>
</dbReference>
<reference evidence="3" key="1">
    <citation type="journal article" date="2014" name="Int. J. Syst. Evol. Microbiol.">
        <title>Complete genome sequence of Corynebacterium casei LMG S-19264T (=DSM 44701T), isolated from a smear-ripened cheese.</title>
        <authorList>
            <consortium name="US DOE Joint Genome Institute (JGI-PGF)"/>
            <person name="Walter F."/>
            <person name="Albersmeier A."/>
            <person name="Kalinowski J."/>
            <person name="Ruckert C."/>
        </authorList>
    </citation>
    <scope>NUCLEOTIDE SEQUENCE</scope>
    <source>
        <strain evidence="3">CGMCC 1.15478</strain>
    </source>
</reference>
<evidence type="ECO:0000256" key="2">
    <source>
        <dbReference type="SAM" id="Phobius"/>
    </source>
</evidence>
<dbReference type="SUPFAM" id="SSF53067">
    <property type="entry name" value="Actin-like ATPase domain"/>
    <property type="match status" value="1"/>
</dbReference>
<keyword evidence="4" id="KW-1185">Reference proteome</keyword>
<dbReference type="EMBL" id="BMJH01000002">
    <property type="protein sequence ID" value="GGC67186.1"/>
    <property type="molecule type" value="Genomic_DNA"/>
</dbReference>
<feature type="region of interest" description="Disordered" evidence="1">
    <location>
        <begin position="315"/>
        <end position="348"/>
    </location>
</feature>
<dbReference type="AlphaFoldDB" id="A0A916UBQ4"/>
<protein>
    <submittedName>
        <fullName evidence="3">Uncharacterized protein</fullName>
    </submittedName>
</protein>
<feature type="compositionally biased region" description="Low complexity" evidence="1">
    <location>
        <begin position="319"/>
        <end position="339"/>
    </location>
</feature>
<dbReference type="Proteomes" id="UP000641514">
    <property type="component" value="Unassembled WGS sequence"/>
</dbReference>
<name>A0A916UBQ4_9ACTN</name>